<comment type="caution">
    <text evidence="1">The sequence shown here is derived from an EMBL/GenBank/DDBJ whole genome shotgun (WGS) entry which is preliminary data.</text>
</comment>
<accession>A0A2J7R971</accession>
<keyword evidence="2" id="KW-1185">Reference proteome</keyword>
<dbReference type="PANTHER" id="PTHR45913:SF20">
    <property type="entry name" value="GENERAL TRANSCRIPTION FACTOR II-I REPEAT DOMAIN-CONTAINING PROTEIN 2"/>
    <property type="match status" value="1"/>
</dbReference>
<reference evidence="1 2" key="1">
    <citation type="submission" date="2017-12" db="EMBL/GenBank/DDBJ databases">
        <title>Hemimetabolous genomes reveal molecular basis of termite eusociality.</title>
        <authorList>
            <person name="Harrison M.C."/>
            <person name="Jongepier E."/>
            <person name="Robertson H.M."/>
            <person name="Arning N."/>
            <person name="Bitard-Feildel T."/>
            <person name="Chao H."/>
            <person name="Childers C.P."/>
            <person name="Dinh H."/>
            <person name="Doddapaneni H."/>
            <person name="Dugan S."/>
            <person name="Gowin J."/>
            <person name="Greiner C."/>
            <person name="Han Y."/>
            <person name="Hu H."/>
            <person name="Hughes D.S.T."/>
            <person name="Huylmans A.-K."/>
            <person name="Kemena C."/>
            <person name="Kremer L.P.M."/>
            <person name="Lee S.L."/>
            <person name="Lopez-Ezquerra A."/>
            <person name="Mallet L."/>
            <person name="Monroy-Kuhn J.M."/>
            <person name="Moser A."/>
            <person name="Murali S.C."/>
            <person name="Muzny D.M."/>
            <person name="Otani S."/>
            <person name="Piulachs M.-D."/>
            <person name="Poelchau M."/>
            <person name="Qu J."/>
            <person name="Schaub F."/>
            <person name="Wada-Katsumata A."/>
            <person name="Worley K.C."/>
            <person name="Xie Q."/>
            <person name="Ylla G."/>
            <person name="Poulsen M."/>
            <person name="Gibbs R.A."/>
            <person name="Schal C."/>
            <person name="Richards S."/>
            <person name="Belles X."/>
            <person name="Korb J."/>
            <person name="Bornberg-Bauer E."/>
        </authorList>
    </citation>
    <scope>NUCLEOTIDE SEQUENCE [LARGE SCALE GENOMIC DNA]</scope>
    <source>
        <tissue evidence="1">Whole body</tissue>
    </source>
</reference>
<dbReference type="InParanoid" id="A0A2J7R971"/>
<dbReference type="EMBL" id="NEVH01006609">
    <property type="protein sequence ID" value="PNF37381.1"/>
    <property type="molecule type" value="Genomic_DNA"/>
</dbReference>
<dbReference type="AlphaFoldDB" id="A0A2J7R971"/>
<gene>
    <name evidence="1" type="ORF">B7P43_G16662</name>
</gene>
<evidence type="ECO:0000313" key="2">
    <source>
        <dbReference type="Proteomes" id="UP000235965"/>
    </source>
</evidence>
<proteinExistence type="predicted"/>
<dbReference type="STRING" id="105785.A0A2J7R971"/>
<evidence type="ECO:0008006" key="3">
    <source>
        <dbReference type="Google" id="ProtNLM"/>
    </source>
</evidence>
<organism evidence="1 2">
    <name type="scientific">Cryptotermes secundus</name>
    <dbReference type="NCBI Taxonomy" id="105785"/>
    <lineage>
        <taxon>Eukaryota</taxon>
        <taxon>Metazoa</taxon>
        <taxon>Ecdysozoa</taxon>
        <taxon>Arthropoda</taxon>
        <taxon>Hexapoda</taxon>
        <taxon>Insecta</taxon>
        <taxon>Pterygota</taxon>
        <taxon>Neoptera</taxon>
        <taxon>Polyneoptera</taxon>
        <taxon>Dictyoptera</taxon>
        <taxon>Blattodea</taxon>
        <taxon>Blattoidea</taxon>
        <taxon>Termitoidae</taxon>
        <taxon>Kalotermitidae</taxon>
        <taxon>Cryptotermitinae</taxon>
        <taxon>Cryptotermes</taxon>
    </lineage>
</organism>
<evidence type="ECO:0000313" key="1">
    <source>
        <dbReference type="EMBL" id="PNF37381.1"/>
    </source>
</evidence>
<dbReference type="OrthoDB" id="8194986at2759"/>
<dbReference type="PANTHER" id="PTHR45913">
    <property type="entry name" value="EPM2A-INTERACTING PROTEIN 1"/>
    <property type="match status" value="1"/>
</dbReference>
<protein>
    <recommendedName>
        <fullName evidence="3">SPIN-DOC-like zinc-finger domain-containing protein</fullName>
    </recommendedName>
</protein>
<sequence length="347" mass="39692">MAELNKRRVEDEKRQFQSTWQESCFFVEHNGKLQCVICSQVLSVSKGYNVSRHYTSLHKSKYDQYQGSARSCVFNDLKLKLTRQKNIFQQPSNTTGLKASEYFVRTINEEFEIHEELLELKSLETSTKGIDIFNALDNVVSKYGGFGKCSGIAIAGAKAMVGHRTGLVGLCKKRHTLSICKYCKFNNVRQQNISKLYGHIEGFRKKRDVMQIALKANNTAHFPSCQQSKEEENNTKFSMFHEIILDIKKEFQDRFQDFDSIKPKLALLNNPMEIEVSEVACDLQMEICDLQADDFDSIKPKLALLNNPMEIEVSEVACDLQMEICDLQADPFYQTIKSVMSLKLSGN</sequence>
<name>A0A2J7R971_9NEOP</name>
<dbReference type="Proteomes" id="UP000235965">
    <property type="component" value="Unassembled WGS sequence"/>
</dbReference>